<accession>A0A238F7G1</accession>
<dbReference type="AlphaFoldDB" id="A0A238F7G1"/>
<keyword evidence="3" id="KW-1185">Reference proteome</keyword>
<name>A0A238F7G1_9BASI</name>
<dbReference type="Proteomes" id="UP000198372">
    <property type="component" value="Unassembled WGS sequence"/>
</dbReference>
<organism evidence="2 3">
    <name type="scientific">Microbotryum intermedium</name>
    <dbReference type="NCBI Taxonomy" id="269621"/>
    <lineage>
        <taxon>Eukaryota</taxon>
        <taxon>Fungi</taxon>
        <taxon>Dikarya</taxon>
        <taxon>Basidiomycota</taxon>
        <taxon>Pucciniomycotina</taxon>
        <taxon>Microbotryomycetes</taxon>
        <taxon>Microbotryales</taxon>
        <taxon>Microbotryaceae</taxon>
        <taxon>Microbotryum</taxon>
    </lineage>
</organism>
<gene>
    <name evidence="2" type="ORF">BQ2448_2107</name>
</gene>
<feature type="region of interest" description="Disordered" evidence="1">
    <location>
        <begin position="1"/>
        <end position="75"/>
    </location>
</feature>
<feature type="compositionally biased region" description="Acidic residues" evidence="1">
    <location>
        <begin position="59"/>
        <end position="75"/>
    </location>
</feature>
<reference evidence="3" key="1">
    <citation type="submission" date="2016-09" db="EMBL/GenBank/DDBJ databases">
        <authorList>
            <person name="Jeantristanb JTB J.-T."/>
            <person name="Ricardo R."/>
        </authorList>
    </citation>
    <scope>NUCLEOTIDE SEQUENCE [LARGE SCALE GENOMIC DNA]</scope>
</reference>
<dbReference type="STRING" id="269621.A0A238F7G1"/>
<sequence length="243" mass="27565">MSKRPPRASSSRIKSYNEEQLQLGGRLISGGGDKRERMDVDEQQDPLRGAGGGRFGLVVDDEDDDEYDEDEDEEGFSSVYLKAIQAYENIALKKDQRRADKTLKEARAILTATSNKVDSNIRTEMAKADRMIKQVSEASAKITRESQDNSSSQWAITFSSQHAVAEQVTQELDAVREDLKSRDGELFQEMIEAFTERSSRNKKVFKKFKQAVIAQEFEAIEMARRYEESARAQIRYFKAAAKA</sequence>
<dbReference type="OrthoDB" id="10462923at2759"/>
<proteinExistence type="predicted"/>
<evidence type="ECO:0000256" key="1">
    <source>
        <dbReference type="SAM" id="MobiDB-lite"/>
    </source>
</evidence>
<feature type="compositionally biased region" description="Polar residues" evidence="1">
    <location>
        <begin position="8"/>
        <end position="20"/>
    </location>
</feature>
<evidence type="ECO:0000313" key="2">
    <source>
        <dbReference type="EMBL" id="SCV69087.1"/>
    </source>
</evidence>
<dbReference type="EMBL" id="FMSP01000004">
    <property type="protein sequence ID" value="SCV69087.1"/>
    <property type="molecule type" value="Genomic_DNA"/>
</dbReference>
<evidence type="ECO:0000313" key="3">
    <source>
        <dbReference type="Proteomes" id="UP000198372"/>
    </source>
</evidence>
<protein>
    <submittedName>
        <fullName evidence="2">BQ2448_2107 protein</fullName>
    </submittedName>
</protein>